<dbReference type="OrthoDB" id="6303361at2"/>
<protein>
    <submittedName>
        <fullName evidence="1">Uncharacterized protein</fullName>
    </submittedName>
</protein>
<evidence type="ECO:0000313" key="1">
    <source>
        <dbReference type="EMBL" id="TFH93056.1"/>
    </source>
</evidence>
<dbReference type="AlphaFoldDB" id="A0A4Y8WK56"/>
<dbReference type="RefSeq" id="WP_134834275.1">
    <property type="nucleotide sequence ID" value="NZ_SATR01000003.1"/>
</dbReference>
<accession>A0A4Y8WK56</accession>
<dbReference type="EMBL" id="SATR01000003">
    <property type="protein sequence ID" value="TFH93056.1"/>
    <property type="molecule type" value="Genomic_DNA"/>
</dbReference>
<sequence>MKKFIYLVIVIFSPLVHAVEWTEPKLVERIHITSNGTYYFKVASGWGAPSCKEAPYIFIRKNEAAAADAILSLILASQSTGKAIKARGTCADKAHFQFDYVIQMNPE</sequence>
<comment type="caution">
    <text evidence="1">The sequence shown here is derived from an EMBL/GenBank/DDBJ whole genome shotgun (WGS) entry which is preliminary data.</text>
</comment>
<name>A0A4Y8WK56_9VIBR</name>
<keyword evidence="2" id="KW-1185">Reference proteome</keyword>
<proteinExistence type="predicted"/>
<dbReference type="Proteomes" id="UP000297753">
    <property type="component" value="Unassembled WGS sequence"/>
</dbReference>
<organism evidence="1 2">
    <name type="scientific">Vibrio ouci</name>
    <dbReference type="NCBI Taxonomy" id="2499078"/>
    <lineage>
        <taxon>Bacteria</taxon>
        <taxon>Pseudomonadati</taxon>
        <taxon>Pseudomonadota</taxon>
        <taxon>Gammaproteobacteria</taxon>
        <taxon>Vibrionales</taxon>
        <taxon>Vibrionaceae</taxon>
        <taxon>Vibrio</taxon>
    </lineage>
</organism>
<gene>
    <name evidence="1" type="ORF">ELS82_03650</name>
</gene>
<reference evidence="1 2" key="1">
    <citation type="submission" date="2019-01" db="EMBL/GenBank/DDBJ databases">
        <title>Vibrio BEI176 sp. nov, a marine bacterium isolated from China: eastern marignal seas.</title>
        <authorList>
            <person name="Li B."/>
        </authorList>
    </citation>
    <scope>NUCLEOTIDE SEQUENCE [LARGE SCALE GENOMIC DNA]</scope>
    <source>
        <strain evidence="1 2">BEI176</strain>
    </source>
</reference>
<evidence type="ECO:0000313" key="2">
    <source>
        <dbReference type="Proteomes" id="UP000297753"/>
    </source>
</evidence>